<dbReference type="Proteomes" id="UP000620124">
    <property type="component" value="Unassembled WGS sequence"/>
</dbReference>
<protein>
    <submittedName>
        <fullName evidence="1">Reverse transcriptase-RNase H-integrase</fullName>
    </submittedName>
</protein>
<keyword evidence="1" id="KW-0808">Transferase</keyword>
<name>A0A8H6XH41_9AGAR</name>
<dbReference type="OrthoDB" id="3060179at2759"/>
<sequence length="585" mass="66448">MPCLAVESQMINIYGGTGGNGGRGGVQSGAGGAGEGPTLSYEIRAESFTLTNNLVGSAVQHPKTDFRFVNLGDLILYDEIDKQNVVERRPIYRKGTGALIRHVEVVVGTRRVYCARIYKCQDPMTVIAYNDSEFEQRRAEVQKAQQYRHPSLAQLFGFTCSAGLNALIYHDDIMTISQIRKMHAQSTLASLYIKTQMWQQFYTAYFYWNETTGKSASDLPGTAWIQMSTGKLCLDIGDGVKRCSDIWRSLAVPTLAELPSFKLMENELHAKLLYALKLNEFHAMAVFSEQYFCYTLPSSTETITLPSICITDDQGNFQSHQLLTIPFPNHLTPNDIYVGHWDSYLLDNDYVEPWHSYPLHKEVMPTGWTRVEYLDNPEYLLLWMSVQVNNVMEWWISQQNYVCKHLQHAIGGEEDFLPLPLIAGINFRCTLNTRLDGFTLQGTFMTNAPQHQVYLFLFPPQVELMDGQLTIMNPDDSEKYYWSCDPTGLKRLAREAAEDIGLPTPQFSVEVTGWRGNESTLDMIHEFYAAKGYDPDSQEAAIAMGYPQVDIKYTQEWARDLTGKHFADCPDDEDNDEIYYSIGLC</sequence>
<keyword evidence="1" id="KW-0695">RNA-directed DNA polymerase</keyword>
<accession>A0A8H6XH41</accession>
<evidence type="ECO:0000313" key="2">
    <source>
        <dbReference type="Proteomes" id="UP000620124"/>
    </source>
</evidence>
<reference evidence="1" key="1">
    <citation type="submission" date="2020-05" db="EMBL/GenBank/DDBJ databases">
        <title>Mycena genomes resolve the evolution of fungal bioluminescence.</title>
        <authorList>
            <person name="Tsai I.J."/>
        </authorList>
    </citation>
    <scope>NUCLEOTIDE SEQUENCE</scope>
    <source>
        <strain evidence="1">CCC161011</strain>
    </source>
</reference>
<dbReference type="EMBL" id="JACAZI010000019">
    <property type="protein sequence ID" value="KAF7340339.1"/>
    <property type="molecule type" value="Genomic_DNA"/>
</dbReference>
<dbReference type="GO" id="GO:0003964">
    <property type="term" value="F:RNA-directed DNA polymerase activity"/>
    <property type="evidence" value="ECO:0007669"/>
    <property type="project" value="UniProtKB-KW"/>
</dbReference>
<evidence type="ECO:0000313" key="1">
    <source>
        <dbReference type="EMBL" id="KAF7340339.1"/>
    </source>
</evidence>
<gene>
    <name evidence="1" type="ORF">MVEN_01953100</name>
</gene>
<comment type="caution">
    <text evidence="1">The sequence shown here is derived from an EMBL/GenBank/DDBJ whole genome shotgun (WGS) entry which is preliminary data.</text>
</comment>
<organism evidence="1 2">
    <name type="scientific">Mycena venus</name>
    <dbReference type="NCBI Taxonomy" id="2733690"/>
    <lineage>
        <taxon>Eukaryota</taxon>
        <taxon>Fungi</taxon>
        <taxon>Dikarya</taxon>
        <taxon>Basidiomycota</taxon>
        <taxon>Agaricomycotina</taxon>
        <taxon>Agaricomycetes</taxon>
        <taxon>Agaricomycetidae</taxon>
        <taxon>Agaricales</taxon>
        <taxon>Marasmiineae</taxon>
        <taxon>Mycenaceae</taxon>
        <taxon>Mycena</taxon>
    </lineage>
</organism>
<proteinExistence type="predicted"/>
<keyword evidence="1" id="KW-0548">Nucleotidyltransferase</keyword>
<dbReference type="AlphaFoldDB" id="A0A8H6XH41"/>
<keyword evidence="2" id="KW-1185">Reference proteome</keyword>